<keyword evidence="6" id="KW-1185">Reference proteome</keyword>
<dbReference type="PANTHER" id="PTHR46093">
    <property type="entry name" value="ACYL-COA-BINDING DOMAIN-CONTAINING PROTEIN 5"/>
    <property type="match status" value="1"/>
</dbReference>
<proteinExistence type="predicted"/>
<feature type="region of interest" description="Disordered" evidence="3">
    <location>
        <begin position="74"/>
        <end position="179"/>
    </location>
</feature>
<evidence type="ECO:0000313" key="5">
    <source>
        <dbReference type="EMBL" id="KAF6820605.1"/>
    </source>
</evidence>
<feature type="region of interest" description="Disordered" evidence="3">
    <location>
        <begin position="770"/>
        <end position="789"/>
    </location>
</feature>
<dbReference type="InterPro" id="IPR011043">
    <property type="entry name" value="Gal_Oxase/kelch_b-propeller"/>
</dbReference>
<dbReference type="Gene3D" id="2.120.10.80">
    <property type="entry name" value="Kelch-type beta propeller"/>
    <property type="match status" value="2"/>
</dbReference>
<sequence length="897" mass="95832">MAFVNLSRPPLDSHRSHSAPNVNARPRFNSQNTSDRLREGSGLRPSSFGMGTTSNIKRGRKSVFKELGLDDDFRDLASDDDAPPTPTSEQRKASTWSEKLFGDVGMLVSEERERTSNDEDGDGEGDEDTNSQRSDNERREPAGRLQRRGTIQAGKQPWYAKLAPRRPRVKTASSAPPPTISSMQRLAMIALIIAVVIPGFGYNSGRQKLEGGVDAGPIVSRQTTTVDVCLRWSQQVALVNGTLYIYGGQARSEATQTTNTWNSNFLTLDLTKSWDGSSPSFKGKRIPDGPPAVANGYLWNDYNYLYLYGGQFADNDGGEGQYATPDPVSIWRYSIPEDSWLEFRDPRTAAGNYSTAANLPVQRSSEGAGISVPELGLSWYFGGHLDLATTPGWSIHTPRVYLKSLLEFTHPGFANTGVDSLRGAGAADGGVFRNITEGGLQETDAFPERADGVLVFVPGWGVRGVLIGMAGGSADTFVDDLGTLDVYDIETSEWYHQKTTGDKPSVRVNPCAVIASAPDASSFQIHFFGGQNLQPFKNQTQYNDMYILTIPSFTWIKVDPSDGVPSPRAGHTCSMRDGQMIVVGGYIGQEQICDRPGVYVFDASTLTWTSGFKAADNPPDLHPGNSVLAGSYGYKVPQKVQDVIGGNSEGGATATTPAAGPATGGPFATGKPPVFTITQGGSTATITAFGPTATGAPGSTSEYNDSGAKPGLIAAGIIAGLFGALALYLGFCAWLYRRQVAAYKTHLSQVNRYSGASSMHFGAAAGGAFFGGRQRDEKRSHRRDNSTISDAESFSWVGAGVEPKWLMDEPTPGSGSGSGSGTVGGSGSAPRPSTARRSEDLRSGRDARTSSSRHGNTDDNESVSSTEQLLDGQQPSFFSVVMGPRRALRVVNGAETP</sequence>
<organism evidence="5 6">
    <name type="scientific">Colletotrichum musicola</name>
    <dbReference type="NCBI Taxonomy" id="2175873"/>
    <lineage>
        <taxon>Eukaryota</taxon>
        <taxon>Fungi</taxon>
        <taxon>Dikarya</taxon>
        <taxon>Ascomycota</taxon>
        <taxon>Pezizomycotina</taxon>
        <taxon>Sordariomycetes</taxon>
        <taxon>Hypocreomycetidae</taxon>
        <taxon>Glomerellales</taxon>
        <taxon>Glomerellaceae</taxon>
        <taxon>Colletotrichum</taxon>
        <taxon>Colletotrichum orchidearum species complex</taxon>
    </lineage>
</organism>
<feature type="compositionally biased region" description="Basic and acidic residues" evidence="3">
    <location>
        <begin position="836"/>
        <end position="848"/>
    </location>
</feature>
<keyword evidence="4" id="KW-0812">Transmembrane</keyword>
<dbReference type="PANTHER" id="PTHR46093:SF18">
    <property type="entry name" value="FIBRONECTIN TYPE-III DOMAIN-CONTAINING PROTEIN"/>
    <property type="match status" value="1"/>
</dbReference>
<feature type="compositionally biased region" description="Gly residues" evidence="3">
    <location>
        <begin position="814"/>
        <end position="827"/>
    </location>
</feature>
<dbReference type="EMBL" id="WIGM01000592">
    <property type="protein sequence ID" value="KAF6820605.1"/>
    <property type="molecule type" value="Genomic_DNA"/>
</dbReference>
<dbReference type="SUPFAM" id="SSF50965">
    <property type="entry name" value="Galactose oxidase, central domain"/>
    <property type="match status" value="2"/>
</dbReference>
<evidence type="ECO:0000313" key="6">
    <source>
        <dbReference type="Proteomes" id="UP000639643"/>
    </source>
</evidence>
<feature type="transmembrane region" description="Helical" evidence="4">
    <location>
        <begin position="712"/>
        <end position="736"/>
    </location>
</feature>
<dbReference type="Pfam" id="PF24681">
    <property type="entry name" value="Kelch_KLHDC2_KLHL20_DRC7"/>
    <property type="match status" value="1"/>
</dbReference>
<accession>A0A8H6JXK0</accession>
<evidence type="ECO:0000256" key="3">
    <source>
        <dbReference type="SAM" id="MobiDB-lite"/>
    </source>
</evidence>
<comment type="caution">
    <text evidence="5">The sequence shown here is derived from an EMBL/GenBank/DDBJ whole genome shotgun (WGS) entry which is preliminary data.</text>
</comment>
<keyword evidence="4" id="KW-0472">Membrane</keyword>
<reference evidence="5" key="1">
    <citation type="journal article" date="2020" name="Phytopathology">
        <title>Genome Sequence Resources of Colletotrichum truncatum, C. plurivorum, C. musicola, and C. sojae: Four Species Pathogenic to Soybean (Glycine max).</title>
        <authorList>
            <person name="Rogerio F."/>
            <person name="Boufleur T.R."/>
            <person name="Ciampi-Guillardi M."/>
            <person name="Sukno S.A."/>
            <person name="Thon M.R."/>
            <person name="Massola Junior N.S."/>
            <person name="Baroncelli R."/>
        </authorList>
    </citation>
    <scope>NUCLEOTIDE SEQUENCE</scope>
    <source>
        <strain evidence="5">LFN0074</strain>
    </source>
</reference>
<evidence type="ECO:0000256" key="1">
    <source>
        <dbReference type="ARBA" id="ARBA00022441"/>
    </source>
</evidence>
<keyword evidence="2" id="KW-0677">Repeat</keyword>
<evidence type="ECO:0000256" key="2">
    <source>
        <dbReference type="ARBA" id="ARBA00022737"/>
    </source>
</evidence>
<dbReference type="InterPro" id="IPR015915">
    <property type="entry name" value="Kelch-typ_b-propeller"/>
</dbReference>
<protein>
    <submittedName>
        <fullName evidence="5">Cell wall anchored protein</fullName>
    </submittedName>
</protein>
<name>A0A8H6JXK0_9PEZI</name>
<feature type="compositionally biased region" description="Acidic residues" evidence="3">
    <location>
        <begin position="118"/>
        <end position="129"/>
    </location>
</feature>
<gene>
    <name evidence="5" type="ORF">CMUS01_11536</name>
</gene>
<dbReference type="OrthoDB" id="10251809at2759"/>
<feature type="region of interest" description="Disordered" evidence="3">
    <location>
        <begin position="1"/>
        <end position="60"/>
    </location>
</feature>
<feature type="compositionally biased region" description="Polar residues" evidence="3">
    <location>
        <begin position="862"/>
        <end position="877"/>
    </location>
</feature>
<feature type="region of interest" description="Disordered" evidence="3">
    <location>
        <begin position="805"/>
        <end position="877"/>
    </location>
</feature>
<dbReference type="AlphaFoldDB" id="A0A8H6JXK0"/>
<dbReference type="Proteomes" id="UP000639643">
    <property type="component" value="Unassembled WGS sequence"/>
</dbReference>
<keyword evidence="4" id="KW-1133">Transmembrane helix</keyword>
<feature type="compositionally biased region" description="Basic and acidic residues" evidence="3">
    <location>
        <begin position="773"/>
        <end position="785"/>
    </location>
</feature>
<evidence type="ECO:0000256" key="4">
    <source>
        <dbReference type="SAM" id="Phobius"/>
    </source>
</evidence>
<keyword evidence="1" id="KW-0880">Kelch repeat</keyword>